<feature type="domain" description="AAA+ ATPase" evidence="5">
    <location>
        <begin position="264"/>
        <end position="398"/>
    </location>
</feature>
<evidence type="ECO:0000256" key="4">
    <source>
        <dbReference type="ARBA" id="ARBA00040480"/>
    </source>
</evidence>
<keyword evidence="1" id="KW-0547">Nucleotide-binding</keyword>
<gene>
    <name evidence="6" type="ORF">C8J24_1721</name>
</gene>
<name>A0A2T4YPP7_9SPHN</name>
<evidence type="ECO:0000259" key="5">
    <source>
        <dbReference type="SMART" id="SM00382"/>
    </source>
</evidence>
<dbReference type="Pfam" id="PF00004">
    <property type="entry name" value="AAA"/>
    <property type="match status" value="1"/>
</dbReference>
<dbReference type="GO" id="GO:0005524">
    <property type="term" value="F:ATP binding"/>
    <property type="evidence" value="ECO:0007669"/>
    <property type="project" value="UniProtKB-KW"/>
</dbReference>
<dbReference type="Proteomes" id="UP000240996">
    <property type="component" value="Unassembled WGS sequence"/>
</dbReference>
<keyword evidence="2" id="KW-0067">ATP-binding</keyword>
<dbReference type="PANTHER" id="PTHR42960:SF1">
    <property type="entry name" value="YCF46 PROTEIN"/>
    <property type="match status" value="1"/>
</dbReference>
<evidence type="ECO:0000313" key="6">
    <source>
        <dbReference type="EMBL" id="PTM45500.1"/>
    </source>
</evidence>
<evidence type="ECO:0000256" key="3">
    <source>
        <dbReference type="ARBA" id="ARBA00038088"/>
    </source>
</evidence>
<dbReference type="GO" id="GO:0016887">
    <property type="term" value="F:ATP hydrolysis activity"/>
    <property type="evidence" value="ECO:0007669"/>
    <property type="project" value="InterPro"/>
</dbReference>
<dbReference type="SMART" id="SM00382">
    <property type="entry name" value="AAA"/>
    <property type="match status" value="1"/>
</dbReference>
<dbReference type="Gene3D" id="1.10.8.60">
    <property type="match status" value="1"/>
</dbReference>
<dbReference type="EMBL" id="PZZN01000002">
    <property type="protein sequence ID" value="PTM45500.1"/>
    <property type="molecule type" value="Genomic_DNA"/>
</dbReference>
<protein>
    <recommendedName>
        <fullName evidence="4">Uncharacterized AAA domain-containing protein ycf46</fullName>
    </recommendedName>
</protein>
<dbReference type="RefSeq" id="WP_107931733.1">
    <property type="nucleotide sequence ID" value="NZ_PZZN01000002.1"/>
</dbReference>
<accession>A0A2T4YPP7</accession>
<dbReference type="SUPFAM" id="SSF52540">
    <property type="entry name" value="P-loop containing nucleoside triphosphate hydrolases"/>
    <property type="match status" value="1"/>
</dbReference>
<organism evidence="6 7">
    <name type="scientific">Sphingomonas aerolata</name>
    <dbReference type="NCBI Taxonomy" id="185951"/>
    <lineage>
        <taxon>Bacteria</taxon>
        <taxon>Pseudomonadati</taxon>
        <taxon>Pseudomonadota</taxon>
        <taxon>Alphaproteobacteria</taxon>
        <taxon>Sphingomonadales</taxon>
        <taxon>Sphingomonadaceae</taxon>
        <taxon>Sphingomonas</taxon>
    </lineage>
</organism>
<evidence type="ECO:0000256" key="1">
    <source>
        <dbReference type="ARBA" id="ARBA00022741"/>
    </source>
</evidence>
<evidence type="ECO:0000256" key="2">
    <source>
        <dbReference type="ARBA" id="ARBA00022840"/>
    </source>
</evidence>
<dbReference type="PANTHER" id="PTHR42960">
    <property type="entry name" value="YCF46 PROTEIN"/>
    <property type="match status" value="1"/>
</dbReference>
<proteinExistence type="inferred from homology"/>
<reference evidence="6 7" key="1">
    <citation type="submission" date="2018-04" db="EMBL/GenBank/DDBJ databases">
        <title>Genomic Encyclopedia of Type Strains, Phase III (KMG-III): the genomes of soil and plant-associated and newly described type strains.</title>
        <authorList>
            <person name="Whitman W."/>
        </authorList>
    </citation>
    <scope>NUCLEOTIDE SEQUENCE [LARGE SCALE GENOMIC DNA]</scope>
    <source>
        <strain evidence="6 7">NW12</strain>
    </source>
</reference>
<comment type="caution">
    <text evidence="6">The sequence shown here is derived from an EMBL/GenBank/DDBJ whole genome shotgun (WGS) entry which is preliminary data.</text>
</comment>
<dbReference type="InterPro" id="IPR027417">
    <property type="entry name" value="P-loop_NTPase"/>
</dbReference>
<sequence length="515" mass="56542">MNTSDFSDAFERTFKARVPFVLVQTAERARAMELIREVCARQTVGAYVHTLSKGTCELSGGRVVNEDRSVVGAIDFAGQQMLQRQNLTFILTEADEIETDTAFSRHLLDTVILASEKGGALVAVTTKPVWGQLQRQGMALTLSPPDQDEMLSLIRRQIADYRTLMPIEWDEADERRAATTLAGVTKIEAENIIAMMAASGSIKKTDFAELNRAKDGIFSNISGIERVEIRANALQVGGLSGLKAWLERKRPLLTADLRERGIRAPRGVLLVGVPGCGKSLSAKAIAASFEVPLYRLDLANLMGMYVGQSEGRLREALDTADRVSPCVLWIDEIEKGLGATGSDSTGVTTRMIGQFLFWLQESSARVFVVATANDVSQLPPELLRRGRFDELFFVDLPTEEERRDIIRLYVESGQLAELDPSLLEELVQGSEGFAGADLEAAIKEVVEEAFLHGDASVGADLFISSFRNIVPLSKTSPERIEAIRGWGRERAVPASGKSLTRAEDVTPMRRAVLLR</sequence>
<evidence type="ECO:0000313" key="7">
    <source>
        <dbReference type="Proteomes" id="UP000240996"/>
    </source>
</evidence>
<dbReference type="InterPro" id="IPR052381">
    <property type="entry name" value="AAA_domain_protein"/>
</dbReference>
<dbReference type="InterPro" id="IPR003593">
    <property type="entry name" value="AAA+_ATPase"/>
</dbReference>
<dbReference type="InterPro" id="IPR003959">
    <property type="entry name" value="ATPase_AAA_core"/>
</dbReference>
<comment type="similarity">
    <text evidence="3">Belongs to the AAA ATPase family. Highly divergent.</text>
</comment>
<keyword evidence="7" id="KW-1185">Reference proteome</keyword>
<dbReference type="Gene3D" id="3.40.50.300">
    <property type="entry name" value="P-loop containing nucleotide triphosphate hydrolases"/>
    <property type="match status" value="1"/>
</dbReference>
<dbReference type="AlphaFoldDB" id="A0A2T4YPP7"/>